<comment type="caution">
    <text evidence="1">The sequence shown here is derived from an EMBL/GenBank/DDBJ whole genome shotgun (WGS) entry which is preliminary data.</text>
</comment>
<dbReference type="AlphaFoldDB" id="X1IPQ0"/>
<dbReference type="EMBL" id="BARU01028216">
    <property type="protein sequence ID" value="GAH68089.1"/>
    <property type="molecule type" value="Genomic_DNA"/>
</dbReference>
<sequence>MTEYRLDVKDTSDPKSRLPFLNLIEGFLNGLRDSGIIQGYSLSTPYGSTTIFRVESEG</sequence>
<organism evidence="1">
    <name type="scientific">marine sediment metagenome</name>
    <dbReference type="NCBI Taxonomy" id="412755"/>
    <lineage>
        <taxon>unclassified sequences</taxon>
        <taxon>metagenomes</taxon>
        <taxon>ecological metagenomes</taxon>
    </lineage>
</organism>
<proteinExistence type="predicted"/>
<gene>
    <name evidence="1" type="ORF">S03H2_45074</name>
</gene>
<evidence type="ECO:0000313" key="1">
    <source>
        <dbReference type="EMBL" id="GAH68089.1"/>
    </source>
</evidence>
<name>X1IPQ0_9ZZZZ</name>
<accession>X1IPQ0</accession>
<reference evidence="1" key="1">
    <citation type="journal article" date="2014" name="Front. Microbiol.">
        <title>High frequency of phylogenetically diverse reductive dehalogenase-homologous genes in deep subseafloor sedimentary metagenomes.</title>
        <authorList>
            <person name="Kawai M."/>
            <person name="Futagami T."/>
            <person name="Toyoda A."/>
            <person name="Takaki Y."/>
            <person name="Nishi S."/>
            <person name="Hori S."/>
            <person name="Arai W."/>
            <person name="Tsubouchi T."/>
            <person name="Morono Y."/>
            <person name="Uchiyama I."/>
            <person name="Ito T."/>
            <person name="Fujiyama A."/>
            <person name="Inagaki F."/>
            <person name="Takami H."/>
        </authorList>
    </citation>
    <scope>NUCLEOTIDE SEQUENCE</scope>
    <source>
        <strain evidence="1">Expedition CK06-06</strain>
    </source>
</reference>
<protein>
    <submittedName>
        <fullName evidence="1">Uncharacterized protein</fullName>
    </submittedName>
</protein>